<dbReference type="AlphaFoldDB" id="A0A2Z4Y1M3"/>
<dbReference type="EMBL" id="CP030759">
    <property type="protein sequence ID" value="AXA34826.1"/>
    <property type="molecule type" value="Genomic_DNA"/>
</dbReference>
<accession>A0A2Z4Y1M3</accession>
<gene>
    <name evidence="1" type="ORF">BRCON_0049</name>
</gene>
<reference evidence="1 2" key="1">
    <citation type="submission" date="2018-05" db="EMBL/GenBank/DDBJ databases">
        <title>A metagenomic window into the 2 km-deep terrestrial subsurface aquifer revealed taxonomically and functionally diverse microbial community comprising novel uncultured bacterial lineages.</title>
        <authorList>
            <person name="Kadnikov V.V."/>
            <person name="Mardanov A.V."/>
            <person name="Beletsky A.V."/>
            <person name="Banks D."/>
            <person name="Pimenov N.V."/>
            <person name="Frank Y.A."/>
            <person name="Karnachuk O.V."/>
            <person name="Ravin N.V."/>
        </authorList>
    </citation>
    <scope>NUCLEOTIDE SEQUENCE [LARGE SCALE GENOMIC DNA]</scope>
    <source>
        <strain evidence="1">BY</strain>
    </source>
</reference>
<evidence type="ECO:0000313" key="1">
    <source>
        <dbReference type="EMBL" id="AXA34826.1"/>
    </source>
</evidence>
<name>A0A2Z4Y1M3_SUMC1</name>
<evidence type="ECO:0000313" key="2">
    <source>
        <dbReference type="Proteomes" id="UP000262583"/>
    </source>
</evidence>
<organism evidence="1 2">
    <name type="scientific">Sumerlaea chitinivorans</name>
    <dbReference type="NCBI Taxonomy" id="2250252"/>
    <lineage>
        <taxon>Bacteria</taxon>
        <taxon>Candidatus Sumerlaeota</taxon>
        <taxon>Candidatus Sumerlaeia</taxon>
        <taxon>Candidatus Sumerlaeales</taxon>
        <taxon>Candidatus Sumerlaeaceae</taxon>
        <taxon>Candidatus Sumerlaea</taxon>
    </lineage>
</organism>
<dbReference type="Proteomes" id="UP000262583">
    <property type="component" value="Chromosome"/>
</dbReference>
<dbReference type="KEGG" id="schv:BRCON_0049"/>
<proteinExistence type="predicted"/>
<sequence length="44" mass="4960">MITLTEQSERINLASLWYACNMHFSQSEVTAGLGVHKRLCILPP</sequence>
<protein>
    <submittedName>
        <fullName evidence="1">Uncharacterized protein</fullName>
    </submittedName>
</protein>